<name>A0A8B6HLN8_MYTGA</name>
<dbReference type="EMBL" id="UYJE01010226">
    <property type="protein sequence ID" value="VDI81045.1"/>
    <property type="molecule type" value="Genomic_DNA"/>
</dbReference>
<evidence type="ECO:0000313" key="2">
    <source>
        <dbReference type="EMBL" id="VDI81045.1"/>
    </source>
</evidence>
<dbReference type="InterPro" id="IPR024810">
    <property type="entry name" value="MAB21L/cGLR"/>
</dbReference>
<organism evidence="2 3">
    <name type="scientific">Mytilus galloprovincialis</name>
    <name type="common">Mediterranean mussel</name>
    <dbReference type="NCBI Taxonomy" id="29158"/>
    <lineage>
        <taxon>Eukaryota</taxon>
        <taxon>Metazoa</taxon>
        <taxon>Spiralia</taxon>
        <taxon>Lophotrochozoa</taxon>
        <taxon>Mollusca</taxon>
        <taxon>Bivalvia</taxon>
        <taxon>Autobranchia</taxon>
        <taxon>Pteriomorphia</taxon>
        <taxon>Mytilida</taxon>
        <taxon>Mytiloidea</taxon>
        <taxon>Mytilidae</taxon>
        <taxon>Mytilinae</taxon>
        <taxon>Mytilus</taxon>
    </lineage>
</organism>
<dbReference type="AlphaFoldDB" id="A0A8B6HLN8"/>
<dbReference type="OrthoDB" id="6202621at2759"/>
<dbReference type="PANTHER" id="PTHR10656:SF69">
    <property type="entry name" value="MAB-21-LIKE HHH_H2TH-LIKE DOMAIN-CONTAINING PROTEIN"/>
    <property type="match status" value="1"/>
</dbReference>
<keyword evidence="3" id="KW-1185">Reference proteome</keyword>
<dbReference type="Gene3D" id="1.10.1410.40">
    <property type="match status" value="1"/>
</dbReference>
<proteinExistence type="predicted"/>
<dbReference type="Proteomes" id="UP000596742">
    <property type="component" value="Unassembled WGS sequence"/>
</dbReference>
<protein>
    <recommendedName>
        <fullName evidence="1">Mab-21-like HhH/H2TH-like domain-containing protein</fullName>
    </recommendedName>
</protein>
<accession>A0A8B6HLN8</accession>
<reference evidence="2" key="1">
    <citation type="submission" date="2018-11" db="EMBL/GenBank/DDBJ databases">
        <authorList>
            <person name="Alioto T."/>
            <person name="Alioto T."/>
        </authorList>
    </citation>
    <scope>NUCLEOTIDE SEQUENCE</scope>
</reference>
<dbReference type="SMART" id="SM01265">
    <property type="entry name" value="Mab-21"/>
    <property type="match status" value="1"/>
</dbReference>
<dbReference type="Pfam" id="PF20266">
    <property type="entry name" value="Mab-21_C"/>
    <property type="match status" value="1"/>
</dbReference>
<gene>
    <name evidence="2" type="ORF">MGAL_10B048223</name>
</gene>
<evidence type="ECO:0000259" key="1">
    <source>
        <dbReference type="Pfam" id="PF20266"/>
    </source>
</evidence>
<evidence type="ECO:0000313" key="3">
    <source>
        <dbReference type="Proteomes" id="UP000596742"/>
    </source>
</evidence>
<dbReference type="PANTHER" id="PTHR10656">
    <property type="entry name" value="CELL FATE DETERMINING PROTEIN MAB21-RELATED"/>
    <property type="match status" value="1"/>
</dbReference>
<sequence length="544" mass="63854">MFVFKDFQVYENTRQISSSTNKAPIIMDIGDTKPGFTKLKVYNIPHIYRRHINQITTFVNGETYFSSKLIRELYLPKGMFIHGPCQSIPDDSCDMARCFQSKEWITPAQQWVLRSRSSWPDYRLVMSVIKKGVLFLPIGCRGSMNQDIEYRISFSMAEKQLIYSFSHTQLLCYALMKIILKDILKKKHKDLICFYFIKTILFWLFEESSPCEWHSGNMISCFNSCFKRLIYCVEYKVCLHYSIPENNLFEERFTEYQHKCLLDSLNDIYNSLWTVVFHTATFQWFREEQIISSLPYLTVSSLPCLPYISGVLNLPCLINRKQIISRIVKTHDKELSTHMMSLFFINWMQSPDGKNFRITNKSVYKQYRICLHCFRTGLYANAISAWSLLASLFYKHKRFKECIYIISYTLSKCIPDKIMLSFHNSLSKQTYFQKVSEVVGLPLACKYFVINILLFTKPYYLLPVELTPSIQHNIIASVHRCTIPAVVYLKMLAFLCLNHLEDKRGKLNALKDLELKIQKEYLIVPNEQNLQSTTICLQIAKSMI</sequence>
<feature type="domain" description="Mab-21-like HhH/H2TH-like" evidence="1">
    <location>
        <begin position="172"/>
        <end position="259"/>
    </location>
</feature>
<dbReference type="InterPro" id="IPR046906">
    <property type="entry name" value="Mab-21_HhH/H2TH-like"/>
</dbReference>
<comment type="caution">
    <text evidence="2">The sequence shown here is derived from an EMBL/GenBank/DDBJ whole genome shotgun (WGS) entry which is preliminary data.</text>
</comment>